<organism evidence="6 7">
    <name type="scientific">Emericellopsis cladophorae</name>
    <dbReference type="NCBI Taxonomy" id="2686198"/>
    <lineage>
        <taxon>Eukaryota</taxon>
        <taxon>Fungi</taxon>
        <taxon>Dikarya</taxon>
        <taxon>Ascomycota</taxon>
        <taxon>Pezizomycotina</taxon>
        <taxon>Sordariomycetes</taxon>
        <taxon>Hypocreomycetidae</taxon>
        <taxon>Hypocreales</taxon>
        <taxon>Bionectriaceae</taxon>
        <taxon>Emericellopsis</taxon>
    </lineage>
</organism>
<dbReference type="AlphaFoldDB" id="A0A9Q0BCE1"/>
<dbReference type="Pfam" id="PF00128">
    <property type="entry name" value="Alpha-amylase"/>
    <property type="match status" value="1"/>
</dbReference>
<dbReference type="InterPro" id="IPR013780">
    <property type="entry name" value="Glyco_hydro_b"/>
</dbReference>
<dbReference type="FunFam" id="3.20.20.80:FF:000064">
    <property type="entry name" value="Oligo-1,6-glucosidase"/>
    <property type="match status" value="1"/>
</dbReference>
<dbReference type="FunFam" id="3.90.400.10:FF:000004">
    <property type="entry name" value="Oligo-1,6-glucosidase"/>
    <property type="match status" value="1"/>
</dbReference>
<accession>A0A9Q0BCE1</accession>
<dbReference type="SMART" id="SM00642">
    <property type="entry name" value="Aamy"/>
    <property type="match status" value="1"/>
</dbReference>
<keyword evidence="2" id="KW-0378">Hydrolase</keyword>
<keyword evidence="4" id="KW-0462">Maltose metabolism</keyword>
<dbReference type="Gene3D" id="3.90.400.10">
    <property type="entry name" value="Oligo-1,6-glucosidase, Domain 2"/>
    <property type="match status" value="1"/>
</dbReference>
<dbReference type="PANTHER" id="PTHR10357:SF179">
    <property type="entry name" value="NEUTRAL AND BASIC AMINO ACID TRANSPORT PROTEIN RBAT"/>
    <property type="match status" value="1"/>
</dbReference>
<dbReference type="Proteomes" id="UP001055219">
    <property type="component" value="Unassembled WGS sequence"/>
</dbReference>
<keyword evidence="3" id="KW-0326">Glycosidase</keyword>
<feature type="domain" description="Glycosyl hydrolase family 13 catalytic" evidence="5">
    <location>
        <begin position="20"/>
        <end position="445"/>
    </location>
</feature>
<evidence type="ECO:0000256" key="1">
    <source>
        <dbReference type="ARBA" id="ARBA00008061"/>
    </source>
</evidence>
<dbReference type="GO" id="GO:0004574">
    <property type="term" value="F:oligo-1,6-glucosidase activity"/>
    <property type="evidence" value="ECO:0007669"/>
    <property type="project" value="TreeGrafter"/>
</dbReference>
<dbReference type="RefSeq" id="XP_051359870.1">
    <property type="nucleotide sequence ID" value="XM_051509094.1"/>
</dbReference>
<dbReference type="Gene3D" id="2.60.40.1180">
    <property type="entry name" value="Golgi alpha-mannosidase II"/>
    <property type="match status" value="1"/>
</dbReference>
<proteinExistence type="inferred from homology"/>
<keyword evidence="7" id="KW-1185">Reference proteome</keyword>
<dbReference type="GeneID" id="75830996"/>
<gene>
    <name evidence="6" type="ORF">J7T54_004510</name>
</gene>
<evidence type="ECO:0000313" key="7">
    <source>
        <dbReference type="Proteomes" id="UP001055219"/>
    </source>
</evidence>
<comment type="caution">
    <text evidence="6">The sequence shown here is derived from an EMBL/GenBank/DDBJ whole genome shotgun (WGS) entry which is preliminary data.</text>
</comment>
<evidence type="ECO:0000256" key="4">
    <source>
        <dbReference type="ARBA" id="ARBA00026248"/>
    </source>
</evidence>
<dbReference type="EMBL" id="JAGIXG020000054">
    <property type="protein sequence ID" value="KAI6779014.1"/>
    <property type="molecule type" value="Genomic_DNA"/>
</dbReference>
<dbReference type="Gene3D" id="3.20.20.80">
    <property type="entry name" value="Glycosidases"/>
    <property type="match status" value="1"/>
</dbReference>
<dbReference type="SUPFAM" id="SSF51445">
    <property type="entry name" value="(Trans)glycosidases"/>
    <property type="match status" value="1"/>
</dbReference>
<evidence type="ECO:0000256" key="3">
    <source>
        <dbReference type="ARBA" id="ARBA00023295"/>
    </source>
</evidence>
<dbReference type="FunFam" id="3.20.20.80:FF:000087">
    <property type="entry name" value="Oligo-1,6-glucosidase IMA1"/>
    <property type="match status" value="1"/>
</dbReference>
<sequence>MTVNGKVHVQKWWKHGVVYQIYPASFCDSNGDGIGDLPGITSKMDYLKDLGADIVWICPMYDSPQVDMGYDISNYEDVYRPYGTVQDMEHLIKEAHERGIKIMLDLVINHTSDQHEWFKESRSSKDNPKRDWYIWKPARYTEDGKRVPPNNWRSNFGDHSAWTWDETTQEYYLRLFAKEQPDVNFECEEARKTIYKSAMEFWLERGVDGFRVDTVNMYSKPIGLPDAPIIDPDSPWQPAGHVYCNGPRMHEYLGEMNEILSRYGAITVGELPNTPSMEKVLKYVSAEAKQLDMVFQFDVVDVGHGVTHHYAAKPKNFDLPELKSAIDRTQTLIKGNDAWTTVFLENHDQARSVSRFADDSPRFREASAKMLALMQACLSGTQYVYQGQEIGVVNAPKDSYPLENYLDLNSYLYVDMVKERYGADNAAKIDEAFDSLQYLARDHSRVPMAWNGKGQFGGFADVAEKEGQEIKEPWMKAHPLAGEINVASQLGDPHSVLGFWKKMIAFRKQYADLTVYGDYYTIRLDDKDTFLFFKEIPDGSGDKLAVMLNFTTGEKKVAPPAARELRLPEESSPKFELIASTHGAKEVQEALAPFEGRTYLVKV</sequence>
<comment type="similarity">
    <text evidence="1">Belongs to the glycosyl hydrolase 13 family.</text>
</comment>
<evidence type="ECO:0000313" key="6">
    <source>
        <dbReference type="EMBL" id="KAI6779014.1"/>
    </source>
</evidence>
<protein>
    <submittedName>
        <fullName evidence="6">Alpha-glucosidase-like protein</fullName>
    </submittedName>
</protein>
<dbReference type="GO" id="GO:0000025">
    <property type="term" value="P:maltose catabolic process"/>
    <property type="evidence" value="ECO:0007669"/>
    <property type="project" value="TreeGrafter"/>
</dbReference>
<reference evidence="6" key="2">
    <citation type="submission" date="2022-07" db="EMBL/GenBank/DDBJ databases">
        <authorList>
            <person name="Goncalves M.F.M."/>
            <person name="Hilario S."/>
            <person name="Van De Peer Y."/>
            <person name="Esteves A.C."/>
            <person name="Alves A."/>
        </authorList>
    </citation>
    <scope>NUCLEOTIDE SEQUENCE</scope>
    <source>
        <strain evidence="6">MUM 19.33</strain>
    </source>
</reference>
<evidence type="ECO:0000256" key="2">
    <source>
        <dbReference type="ARBA" id="ARBA00022801"/>
    </source>
</evidence>
<dbReference type="PANTHER" id="PTHR10357">
    <property type="entry name" value="ALPHA-AMYLASE FAMILY MEMBER"/>
    <property type="match status" value="1"/>
</dbReference>
<evidence type="ECO:0000259" key="5">
    <source>
        <dbReference type="SMART" id="SM00642"/>
    </source>
</evidence>
<dbReference type="InterPro" id="IPR045857">
    <property type="entry name" value="O16G_dom_2"/>
</dbReference>
<dbReference type="InterPro" id="IPR017853">
    <property type="entry name" value="GH"/>
</dbReference>
<dbReference type="OrthoDB" id="1740265at2759"/>
<dbReference type="GO" id="GO:0033934">
    <property type="term" value="F:glucan 1,4-alpha-maltotriohydrolase activity"/>
    <property type="evidence" value="ECO:0007669"/>
    <property type="project" value="TreeGrafter"/>
</dbReference>
<name>A0A9Q0BCE1_9HYPO</name>
<dbReference type="InterPro" id="IPR006047">
    <property type="entry name" value="GH13_cat_dom"/>
</dbReference>
<dbReference type="GO" id="GO:0004575">
    <property type="term" value="F:sucrose alpha-glucosidase activity"/>
    <property type="evidence" value="ECO:0007669"/>
    <property type="project" value="TreeGrafter"/>
</dbReference>
<dbReference type="GO" id="GO:0005987">
    <property type="term" value="P:sucrose catabolic process"/>
    <property type="evidence" value="ECO:0007669"/>
    <property type="project" value="TreeGrafter"/>
</dbReference>
<dbReference type="CDD" id="cd11333">
    <property type="entry name" value="AmyAc_SI_OligoGlu_DGase"/>
    <property type="match status" value="1"/>
</dbReference>
<reference evidence="6" key="1">
    <citation type="journal article" date="2021" name="J Fungi (Basel)">
        <title>Genomic and Metabolomic Analyses of the Marine Fungus Emericellopsis cladophorae: Insights into Saltwater Adaptability Mechanisms and Its Biosynthetic Potential.</title>
        <authorList>
            <person name="Goncalves M.F.M."/>
            <person name="Hilario S."/>
            <person name="Van de Peer Y."/>
            <person name="Esteves A.C."/>
            <person name="Alves A."/>
        </authorList>
    </citation>
    <scope>NUCLEOTIDE SEQUENCE</scope>
    <source>
        <strain evidence="6">MUM 19.33</strain>
    </source>
</reference>
<dbReference type="GO" id="GO:0004556">
    <property type="term" value="F:alpha-amylase activity"/>
    <property type="evidence" value="ECO:0007669"/>
    <property type="project" value="TreeGrafter"/>
</dbReference>